<proteinExistence type="predicted"/>
<organism evidence="1 2">
    <name type="scientific">Pluteus cervinus</name>
    <dbReference type="NCBI Taxonomy" id="181527"/>
    <lineage>
        <taxon>Eukaryota</taxon>
        <taxon>Fungi</taxon>
        <taxon>Dikarya</taxon>
        <taxon>Basidiomycota</taxon>
        <taxon>Agaricomycotina</taxon>
        <taxon>Agaricomycetes</taxon>
        <taxon>Agaricomycetidae</taxon>
        <taxon>Agaricales</taxon>
        <taxon>Pluteineae</taxon>
        <taxon>Pluteaceae</taxon>
        <taxon>Pluteus</taxon>
    </lineage>
</organism>
<protein>
    <submittedName>
        <fullName evidence="1">Uncharacterized protein</fullName>
    </submittedName>
</protein>
<evidence type="ECO:0000313" key="2">
    <source>
        <dbReference type="Proteomes" id="UP000308600"/>
    </source>
</evidence>
<name>A0ACD3A2Y9_9AGAR</name>
<dbReference type="EMBL" id="ML208900">
    <property type="protein sequence ID" value="TFK59759.1"/>
    <property type="molecule type" value="Genomic_DNA"/>
</dbReference>
<dbReference type="Proteomes" id="UP000308600">
    <property type="component" value="Unassembled WGS sequence"/>
</dbReference>
<reference evidence="1 2" key="1">
    <citation type="journal article" date="2019" name="Nat. Ecol. Evol.">
        <title>Megaphylogeny resolves global patterns of mushroom evolution.</title>
        <authorList>
            <person name="Varga T."/>
            <person name="Krizsan K."/>
            <person name="Foldi C."/>
            <person name="Dima B."/>
            <person name="Sanchez-Garcia M."/>
            <person name="Sanchez-Ramirez S."/>
            <person name="Szollosi G.J."/>
            <person name="Szarkandi J.G."/>
            <person name="Papp V."/>
            <person name="Albert L."/>
            <person name="Andreopoulos W."/>
            <person name="Angelini C."/>
            <person name="Antonin V."/>
            <person name="Barry K.W."/>
            <person name="Bougher N.L."/>
            <person name="Buchanan P."/>
            <person name="Buyck B."/>
            <person name="Bense V."/>
            <person name="Catcheside P."/>
            <person name="Chovatia M."/>
            <person name="Cooper J."/>
            <person name="Damon W."/>
            <person name="Desjardin D."/>
            <person name="Finy P."/>
            <person name="Geml J."/>
            <person name="Haridas S."/>
            <person name="Hughes K."/>
            <person name="Justo A."/>
            <person name="Karasinski D."/>
            <person name="Kautmanova I."/>
            <person name="Kiss B."/>
            <person name="Kocsube S."/>
            <person name="Kotiranta H."/>
            <person name="LaButti K.M."/>
            <person name="Lechner B.E."/>
            <person name="Liimatainen K."/>
            <person name="Lipzen A."/>
            <person name="Lukacs Z."/>
            <person name="Mihaltcheva S."/>
            <person name="Morgado L.N."/>
            <person name="Niskanen T."/>
            <person name="Noordeloos M.E."/>
            <person name="Ohm R.A."/>
            <person name="Ortiz-Santana B."/>
            <person name="Ovrebo C."/>
            <person name="Racz N."/>
            <person name="Riley R."/>
            <person name="Savchenko A."/>
            <person name="Shiryaev A."/>
            <person name="Soop K."/>
            <person name="Spirin V."/>
            <person name="Szebenyi C."/>
            <person name="Tomsovsky M."/>
            <person name="Tulloss R.E."/>
            <person name="Uehling J."/>
            <person name="Grigoriev I.V."/>
            <person name="Vagvolgyi C."/>
            <person name="Papp T."/>
            <person name="Martin F.M."/>
            <person name="Miettinen O."/>
            <person name="Hibbett D.S."/>
            <person name="Nagy L.G."/>
        </authorList>
    </citation>
    <scope>NUCLEOTIDE SEQUENCE [LARGE SCALE GENOMIC DNA]</scope>
    <source>
        <strain evidence="1 2">NL-1719</strain>
    </source>
</reference>
<evidence type="ECO:0000313" key="1">
    <source>
        <dbReference type="EMBL" id="TFK59759.1"/>
    </source>
</evidence>
<accession>A0ACD3A2Y9</accession>
<sequence>MPRGRKHTTDASRFRCLVCLRYNPDEYHNRSILLKSRSAHATTQCHKRAVERSKLAEVEGGRNTAWGNTHILGNSVEFAAPGNNCTSNRMSAAEEAMWMELDSGDTMFSAGCEPASEHERLREAFEQKIHEHAPWLHLSSEVAEGADVCEPLSMEESEDERVISDILESIDLDDAEDAESDSTSEVHDPHAESVWEPYPNKLACLLNIIDSLPRLRLSDSLLKVILWLLKKLGVKNVPSFDAFRKLQAKLQNKGVPTVAWKSGRGNHFSFNDVRTLIANDWANPLTCRHLRRYPVIPRGGVVSEVWHAEKWHKDLDRHLLSPMYDNGKHHYYIDEPAQLRDGTLTVLVRWLEDEEGNIWMDTWKITSRYYQAIIHDEQVVRMKAEALVDNMLDLVDKNMIPTWAPQTVAAGHPSRMPNPDRMLAQGDPLYVSFIDVFGDDVSGNRSKSWNKHWNIYITHRNLPRTLLYHQYHIHFVSTSPHASIPEQFEGIKTVIEATHREPVKVYHACEDRQIRFKIQCNCGPGDNPAQSEISGYVGGGGNYPCRKCDVGGTTVYKSSAEGFKKLFVPGNPRSCQEILQHVQSQVARSCFGVAQHVKDAQTKTGVKDGHAQFWIDQIIESSRKMQEQQEGFKATPDQAAQVLTAWVATKAPSALYNPFLTLQGFDVARDTPVELLHTILLGICRLEFYHQSLYSARLQSTNIDGLSIPPIRAGYIMQYANSLIGRQFKILSQVNSFHVHDLVDQSTFNLIKAIGELAAHLWYPEIRNMDEYLADIDIAVSNVLDLTAEIDGSKIITKMKHHLLVHLREDIRRFGPLVGVATEIYESFNSVFRLCSVHSNHNAPSRDIAQQFSHLESTKHILFSGWIPVKPIDDSAQAPTHQEWRQAGSAVRDLIREDSKKVDKKLQKRKEFEWIKTAAGQPDAILQISTVFPQDSKWHRCRAVFSQAKDECRVGHWVFSQSTTVEILPTTVTNPETRSMTPNRLVVLDVYSVSSQRHERYGMPVLLRPFGEDILFHFNIQHDCYHAKCTTSGVKRVQQERIQTEIEEKTILHESLDQYVINTHAFHNTHLLRATLPRTLTSPIPYVGTTPQSRASFHDTVSERLRTSQAQKAEARKVAKANEAKAQRAPTAQQEGEENGGGLAEATRDKL</sequence>
<gene>
    <name evidence="1" type="ORF">BDN72DRAFT_873007</name>
</gene>
<keyword evidence="2" id="KW-1185">Reference proteome</keyword>